<keyword evidence="2" id="KW-1134">Transmembrane beta strand</keyword>
<dbReference type="STRING" id="693979.Bache_2052"/>
<evidence type="ECO:0000313" key="9">
    <source>
        <dbReference type="Proteomes" id="UP000008630"/>
    </source>
</evidence>
<name>E6SQU0_BACT6</name>
<dbReference type="GO" id="GO:1990281">
    <property type="term" value="C:efflux pump complex"/>
    <property type="evidence" value="ECO:0007669"/>
    <property type="project" value="TreeGrafter"/>
</dbReference>
<sequence length="279" mass="31898">MTTNHTYFLPFLCAAAFLLLLPPHPAYAQKETTREERIKILETLKESDTALEKTISGQSSQTIQSYTEGFELPPLSVFIDAVTENATVKRAQSQVEQVKNQYRIEKRNWWNYIRLNGNYSYGRYNVLNDNSDTFNDWYQSTTASSRHTFNVGASFSVGLGDLINRPLRLKNYRYSIEQLQHTQEEVMEERKLRVLEAYNNVTAQLATIKAKAENAALYNAQMKISENNFIQGKIDIISLSLERARRSGAVTSYAEARVSLHNAIILLEMLTNVKIIKGK</sequence>
<keyword evidence="6" id="KW-0175">Coiled coil</keyword>
<evidence type="ECO:0000256" key="7">
    <source>
        <dbReference type="SAM" id="SignalP"/>
    </source>
</evidence>
<evidence type="ECO:0000256" key="5">
    <source>
        <dbReference type="ARBA" id="ARBA00023237"/>
    </source>
</evidence>
<organism evidence="8 9">
    <name type="scientific">Bacteroides helcogenes (strain ATCC 35417 / DSM 20613 / JCM 6297 / CCUG 15421 / P 36-108)</name>
    <dbReference type="NCBI Taxonomy" id="693979"/>
    <lineage>
        <taxon>Bacteria</taxon>
        <taxon>Pseudomonadati</taxon>
        <taxon>Bacteroidota</taxon>
        <taxon>Bacteroidia</taxon>
        <taxon>Bacteroidales</taxon>
        <taxon>Bacteroidaceae</taxon>
        <taxon>Bacteroides</taxon>
    </lineage>
</organism>
<dbReference type="PANTHER" id="PTHR30026">
    <property type="entry name" value="OUTER MEMBRANE PROTEIN TOLC"/>
    <property type="match status" value="1"/>
</dbReference>
<keyword evidence="7" id="KW-0732">Signal</keyword>
<dbReference type="AlphaFoldDB" id="E6SQU0"/>
<dbReference type="EMBL" id="CP002352">
    <property type="protein sequence ID" value="ADV44023.1"/>
    <property type="molecule type" value="Genomic_DNA"/>
</dbReference>
<feature type="coiled-coil region" evidence="6">
    <location>
        <begin position="81"/>
        <end position="108"/>
    </location>
</feature>
<dbReference type="Gene3D" id="1.20.1600.10">
    <property type="entry name" value="Outer membrane efflux proteins (OEP)"/>
    <property type="match status" value="1"/>
</dbReference>
<protein>
    <recommendedName>
        <fullName evidence="10">Outer membrane efflux protein</fullName>
    </recommendedName>
</protein>
<dbReference type="PATRIC" id="fig|693979.3.peg.2163"/>
<dbReference type="Proteomes" id="UP000008630">
    <property type="component" value="Chromosome"/>
</dbReference>
<dbReference type="KEGG" id="bhl:Bache_2052"/>
<proteinExistence type="predicted"/>
<dbReference type="eggNOG" id="COG1538">
    <property type="taxonomic scope" value="Bacteria"/>
</dbReference>
<evidence type="ECO:0000256" key="2">
    <source>
        <dbReference type="ARBA" id="ARBA00022452"/>
    </source>
</evidence>
<gene>
    <name evidence="8" type="ordered locus">Bache_2052</name>
</gene>
<comment type="subcellular location">
    <subcellularLocation>
        <location evidence="1">Cell outer membrane</location>
    </subcellularLocation>
</comment>
<keyword evidence="3" id="KW-0812">Transmembrane</keyword>
<keyword evidence="4" id="KW-0472">Membrane</keyword>
<evidence type="ECO:0000256" key="6">
    <source>
        <dbReference type="SAM" id="Coils"/>
    </source>
</evidence>
<evidence type="ECO:0000313" key="8">
    <source>
        <dbReference type="EMBL" id="ADV44023.1"/>
    </source>
</evidence>
<dbReference type="GO" id="GO:0015288">
    <property type="term" value="F:porin activity"/>
    <property type="evidence" value="ECO:0007669"/>
    <property type="project" value="TreeGrafter"/>
</dbReference>
<evidence type="ECO:0000256" key="1">
    <source>
        <dbReference type="ARBA" id="ARBA00004442"/>
    </source>
</evidence>
<dbReference type="OrthoDB" id="1092554at2"/>
<dbReference type="GO" id="GO:0009279">
    <property type="term" value="C:cell outer membrane"/>
    <property type="evidence" value="ECO:0007669"/>
    <property type="project" value="UniProtKB-SubCell"/>
</dbReference>
<reference key="1">
    <citation type="submission" date="2010-11" db="EMBL/GenBank/DDBJ databases">
        <title>The complete genome of Bacteroides helcogenes P 36-108.</title>
        <authorList>
            <consortium name="US DOE Joint Genome Institute (JGI-PGF)"/>
            <person name="Lucas S."/>
            <person name="Copeland A."/>
            <person name="Lapidus A."/>
            <person name="Bruce D."/>
            <person name="Goodwin L."/>
            <person name="Pitluck S."/>
            <person name="Kyrpides N."/>
            <person name="Mavromatis K."/>
            <person name="Ivanova N."/>
            <person name="Zeytun A."/>
            <person name="Brettin T."/>
            <person name="Detter J.C."/>
            <person name="Tapia R."/>
            <person name="Han C."/>
            <person name="Land M."/>
            <person name="Hauser L."/>
            <person name="Markowitz V."/>
            <person name="Cheng J.-F."/>
            <person name="Hugenholtz P."/>
            <person name="Woyke T."/>
            <person name="Wu D."/>
            <person name="Gronow S."/>
            <person name="Wellnitz S."/>
            <person name="Brambilla E."/>
            <person name="Klenk H.-P."/>
            <person name="Eisen J.A."/>
        </authorList>
    </citation>
    <scope>NUCLEOTIDE SEQUENCE</scope>
    <source>
        <strain>P 36-108</strain>
    </source>
</reference>
<dbReference type="RefSeq" id="WP_013547616.1">
    <property type="nucleotide sequence ID" value="NC_014933.1"/>
</dbReference>
<evidence type="ECO:0008006" key="10">
    <source>
        <dbReference type="Google" id="ProtNLM"/>
    </source>
</evidence>
<dbReference type="HOGENOM" id="CLU_086575_0_0_10"/>
<reference evidence="8 9" key="2">
    <citation type="journal article" date="2011" name="Stand. Genomic Sci.">
        <title>Complete genome sequence of Bacteroides helcogenes type strain (P 36-108).</title>
        <authorList>
            <person name="Pati A."/>
            <person name="Gronow S."/>
            <person name="Zeytun A."/>
            <person name="Lapidus A."/>
            <person name="Nolan M."/>
            <person name="Hammon N."/>
            <person name="Deshpande S."/>
            <person name="Cheng J.F."/>
            <person name="Tapia R."/>
            <person name="Han C."/>
            <person name="Goodwin L."/>
            <person name="Pitluck S."/>
            <person name="Liolios K."/>
            <person name="Pagani I."/>
            <person name="Ivanova N."/>
            <person name="Mavromatis K."/>
            <person name="Chen A."/>
            <person name="Palaniappan K."/>
            <person name="Land M."/>
            <person name="Hauser L."/>
            <person name="Chang Y.J."/>
            <person name="Jeffries C.D."/>
            <person name="Detter J.C."/>
            <person name="Brambilla E."/>
            <person name="Rohde M."/>
            <person name="Goker M."/>
            <person name="Woyke T."/>
            <person name="Bristow J."/>
            <person name="Eisen J.A."/>
            <person name="Markowitz V."/>
            <person name="Hugenholtz P."/>
            <person name="Kyrpides N.C."/>
            <person name="Klenk H.P."/>
            <person name="Lucas S."/>
        </authorList>
    </citation>
    <scope>NUCLEOTIDE SEQUENCE [LARGE SCALE GENOMIC DNA]</scope>
    <source>
        <strain evidence="9">ATCC 35417 / DSM 20613 / JCM 6297 / CCUG 15421 / P 36-108</strain>
    </source>
</reference>
<dbReference type="PANTHER" id="PTHR30026:SF20">
    <property type="entry name" value="OUTER MEMBRANE PROTEIN TOLC"/>
    <property type="match status" value="1"/>
</dbReference>
<feature type="chain" id="PRO_5003211464" description="Outer membrane efflux protein" evidence="7">
    <location>
        <begin position="29"/>
        <end position="279"/>
    </location>
</feature>
<evidence type="ECO:0000256" key="3">
    <source>
        <dbReference type="ARBA" id="ARBA00022692"/>
    </source>
</evidence>
<accession>E6SQU0</accession>
<keyword evidence="5" id="KW-0998">Cell outer membrane</keyword>
<dbReference type="InterPro" id="IPR051906">
    <property type="entry name" value="TolC-like"/>
</dbReference>
<dbReference type="GO" id="GO:0015562">
    <property type="term" value="F:efflux transmembrane transporter activity"/>
    <property type="evidence" value="ECO:0007669"/>
    <property type="project" value="InterPro"/>
</dbReference>
<keyword evidence="9" id="KW-1185">Reference proteome</keyword>
<dbReference type="SUPFAM" id="SSF56954">
    <property type="entry name" value="Outer membrane efflux proteins (OEP)"/>
    <property type="match status" value="1"/>
</dbReference>
<feature type="signal peptide" evidence="7">
    <location>
        <begin position="1"/>
        <end position="28"/>
    </location>
</feature>
<evidence type="ECO:0000256" key="4">
    <source>
        <dbReference type="ARBA" id="ARBA00023136"/>
    </source>
</evidence>